<comment type="caution">
    <text evidence="1">The sequence shown here is derived from an EMBL/GenBank/DDBJ whole genome shotgun (WGS) entry which is preliminary data.</text>
</comment>
<dbReference type="SUPFAM" id="SSF54637">
    <property type="entry name" value="Thioesterase/thiol ester dehydrase-isomerase"/>
    <property type="match status" value="1"/>
</dbReference>
<evidence type="ECO:0000313" key="2">
    <source>
        <dbReference type="Proteomes" id="UP000240739"/>
    </source>
</evidence>
<keyword evidence="2" id="KW-1185">Reference proteome</keyword>
<accession>A0A2T4UD35</accession>
<gene>
    <name evidence="1" type="ORF">C7Y72_17230</name>
</gene>
<dbReference type="Gene3D" id="3.10.129.10">
    <property type="entry name" value="Hotdog Thioesterase"/>
    <property type="match status" value="1"/>
</dbReference>
<evidence type="ECO:0000313" key="1">
    <source>
        <dbReference type="EMBL" id="PTL55404.1"/>
    </source>
</evidence>
<dbReference type="InterPro" id="IPR029069">
    <property type="entry name" value="HotDog_dom_sf"/>
</dbReference>
<evidence type="ECO:0008006" key="3">
    <source>
        <dbReference type="Google" id="ProtNLM"/>
    </source>
</evidence>
<dbReference type="OrthoDB" id="5495835at2"/>
<proteinExistence type="predicted"/>
<sequence length="243" mass="24902">MTTLSIAARFNGPPASAHGGYTAGLVGTAIDGPAEVTLLAPPPLETAMELVAGDGGTVVLRAGERDVASGRPTTVDVGAPPAAAVAEIRAAMPSREVLRTSHPFPTCFGCGPDRDDGDGLCLFAGEIDPAARVWGVTWTPDGDGAVDPVLVWAALDCPSSAPAQDPTGERPIVLGRFAVDLLAEVPAGGAEHRILSAPLRHEGRKRTNAVWLLDAGDAVLAAGRATWIELKPDDAAARRGDGR</sequence>
<dbReference type="RefSeq" id="WP_107570447.1">
    <property type="nucleotide sequence ID" value="NZ_PYYB01000003.1"/>
</dbReference>
<protein>
    <recommendedName>
        <fullName evidence="3">Thioesterase family protein</fullName>
    </recommendedName>
</protein>
<dbReference type="Proteomes" id="UP000240739">
    <property type="component" value="Unassembled WGS sequence"/>
</dbReference>
<name>A0A2T4UD35_9ACTN</name>
<dbReference type="AlphaFoldDB" id="A0A2T4UD35"/>
<organism evidence="1 2">
    <name type="scientific">Paraconexibacter algicola</name>
    <dbReference type="NCBI Taxonomy" id="2133960"/>
    <lineage>
        <taxon>Bacteria</taxon>
        <taxon>Bacillati</taxon>
        <taxon>Actinomycetota</taxon>
        <taxon>Thermoleophilia</taxon>
        <taxon>Solirubrobacterales</taxon>
        <taxon>Paraconexibacteraceae</taxon>
        <taxon>Paraconexibacter</taxon>
    </lineage>
</organism>
<dbReference type="EMBL" id="PYYB01000003">
    <property type="protein sequence ID" value="PTL55404.1"/>
    <property type="molecule type" value="Genomic_DNA"/>
</dbReference>
<reference evidence="1 2" key="1">
    <citation type="submission" date="2018-03" db="EMBL/GenBank/DDBJ databases">
        <title>Aquarubrobacter algicola gen. nov., sp. nov., a novel actinobacterium isolated from shallow eutrophic lake during the end of cyanobacterial harmful algal blooms.</title>
        <authorList>
            <person name="Chun S.J."/>
        </authorList>
    </citation>
    <scope>NUCLEOTIDE SEQUENCE [LARGE SCALE GENOMIC DNA]</scope>
    <source>
        <strain evidence="1 2">Seoho-28</strain>
    </source>
</reference>